<dbReference type="InterPro" id="IPR031419">
    <property type="entry name" value="RAD51_interact"/>
</dbReference>
<evidence type="ECO:0000256" key="1">
    <source>
        <dbReference type="SAM" id="MobiDB-lite"/>
    </source>
</evidence>
<feature type="domain" description="RAD51 interacting motif" evidence="2">
    <location>
        <begin position="1368"/>
        <end position="1406"/>
    </location>
</feature>
<reference evidence="3" key="1">
    <citation type="submission" date="2020-10" db="EMBL/GenBank/DDBJ databases">
        <title>Catharus ustulatus (Swainson's thrush) genome, bCatUst1, primary haplotype v2.</title>
        <authorList>
            <person name="Delmore K."/>
            <person name="Vafadar M."/>
            <person name="Formenti G."/>
            <person name="Chow W."/>
            <person name="Pelan S."/>
            <person name="Howe K."/>
            <person name="Rhie A."/>
            <person name="Mountcastle J."/>
            <person name="Haase B."/>
            <person name="Fedrigo O."/>
            <person name="Jarvis E.D."/>
        </authorList>
    </citation>
    <scope>NUCLEOTIDE SEQUENCE [LARGE SCALE GENOMIC DNA]</scope>
</reference>
<name>A0A8C3TTQ7_CATUS</name>
<dbReference type="GO" id="GO:0032991">
    <property type="term" value="C:protein-containing complex"/>
    <property type="evidence" value="ECO:0007669"/>
    <property type="project" value="TreeGrafter"/>
</dbReference>
<feature type="region of interest" description="Disordered" evidence="1">
    <location>
        <begin position="153"/>
        <end position="187"/>
    </location>
</feature>
<evidence type="ECO:0000259" key="2">
    <source>
        <dbReference type="Pfam" id="PF15696"/>
    </source>
</evidence>
<sequence length="1407" mass="161375">MKSAYSKRFLPTSPDETECYLCAKRNKAESDRKIGEKEEQQKLEPRIHCGSKYQTSPHEPLSLSERQNNWALQKQSCDTSRKTCMREFFSSKTCSNEGLTCSGSENELFTKKLSPENEDQSPIDDISLNICGQPLETELLNVSSTAGACQNLPVLNPPQVQQNNCTEQNNKRNEDNELKQNPSDTSLNGHMFQTELLSQKSVFNKKWQQYQLFQIPFLSGTSSGFSSTENTKSKFLKNICSAEDKKYSSCNKETAAEKDNKENNNLLHVFQTLKPFKSIQPLKIPDFQFPRISNKINSKQSSANFRETDWKNFEGESSLMQSKQIHGVQKMSEIGKQKMQNDKSSVRSSTVCSEFKEKDCPPINKQEHSASVEEVVSGTYFRCNSADTECNKIFAENDFKDKIMENLEDEDKIMENSEGDDDQKSKIHICISVKNVQNDKCVSCNDLLQRRGRKSTNENAGTFHMQMSIPVTTEALEKNKLNLHCGVHDSNRDIRLYEAESKLSTKGILDFQNYVTKNSTFKSNCPCIIVQDFPDKRANYNVFRGKEIIKLKFSFQNMLFGWVRMWTESFHEGMPTCQDDSVTPWSHCRDTLKEQYDSQELVKSTINRNHNDKIFMCLLAAVSKHLKVEVLKMLASFFSSTNTSLTAEGKTMRGEKQSSCGRKQNQLNSCTNGSLRQAIGFFKENETYPGFVSSKFVESIDFELHNGCQRRCFSRTLSEEEYTFLRRGALFHNQKSRLCKGRHVRKHHLLSRMNERFNTDLRSVSHKISMKKQILPAKYLILLQSFSDSSSLHKTFCCNITKLQYLIGANLRYQSESPAHSRLKFEKVHKKTTNQEILVNTLKQKNKPSIRANHSFNLELFKAFPFVLYESMKHKTTGYRSCTTSTNEIINEVTYTMKKNLGNSSYINTDEKECVNSKKLQINCHGFIFKKSSSVFDKYEKIPLATDSEDFDQIPIVKQDCSIQKQLCEESAVTGSKEIQCLPVKSNDILILSEQPKATTEEYNSLLLLDRQINKDENCKDLDICSPYLANKKVDDHNANLFSQNVFPTSSNIYQSVPLPLDSSSFVNREVSEDGHCRNSSSADKQKASETIPAMMQYLSTGSPAMTDTDLQLQAKETAQFSLQGHERTNKPGTSDPATLKQHLEYAKEQEERNYEQMHVTNERQCETVMDYLIMSYSEDKSKTFIASEEELKMPLSIMNNECLEDVKDNYLPLENKITHEFELKRKFDLVLEELRMFHEISKESVNNLSSLETNLPNSYWELNNVEGTDENMARVSQRKMCISSPICDAKIGEHKTDINESSLHEKILNENEDQKVSKEYSISIISSEELLHSSEEGAAYRNPYTWYPAFLPSTVFKEQNYNLQKEGGYFLSRDVIRVQPLKTCKGPIRIGLSRKARPKKLHPYLK</sequence>
<dbReference type="Proteomes" id="UP000694563">
    <property type="component" value="Chromosome 3"/>
</dbReference>
<accession>A0A8C3TTQ7</accession>
<protein>
    <recommendedName>
        <fullName evidence="2">RAD51 interacting motif domain-containing protein</fullName>
    </recommendedName>
</protein>
<evidence type="ECO:0000313" key="4">
    <source>
        <dbReference type="Proteomes" id="UP000694563"/>
    </source>
</evidence>
<reference evidence="3" key="3">
    <citation type="submission" date="2025-09" db="UniProtKB">
        <authorList>
            <consortium name="Ensembl"/>
        </authorList>
    </citation>
    <scope>IDENTIFICATION</scope>
</reference>
<feature type="compositionally biased region" description="Basic and acidic residues" evidence="1">
    <location>
        <begin position="169"/>
        <end position="178"/>
    </location>
</feature>
<keyword evidence="4" id="KW-1185">Reference proteome</keyword>
<reference evidence="3" key="2">
    <citation type="submission" date="2025-08" db="UniProtKB">
        <authorList>
            <consortium name="Ensembl"/>
        </authorList>
    </citation>
    <scope>IDENTIFICATION</scope>
</reference>
<organism evidence="3 4">
    <name type="scientific">Catharus ustulatus</name>
    <name type="common">Russet-backed thrush</name>
    <name type="synonym">Hylocichla ustulatus</name>
    <dbReference type="NCBI Taxonomy" id="91951"/>
    <lineage>
        <taxon>Eukaryota</taxon>
        <taxon>Metazoa</taxon>
        <taxon>Chordata</taxon>
        <taxon>Craniata</taxon>
        <taxon>Vertebrata</taxon>
        <taxon>Euteleostomi</taxon>
        <taxon>Archelosauria</taxon>
        <taxon>Archosauria</taxon>
        <taxon>Dinosauria</taxon>
        <taxon>Saurischia</taxon>
        <taxon>Theropoda</taxon>
        <taxon>Coelurosauria</taxon>
        <taxon>Aves</taxon>
        <taxon>Neognathae</taxon>
        <taxon>Neoaves</taxon>
        <taxon>Telluraves</taxon>
        <taxon>Australaves</taxon>
        <taxon>Passeriformes</taxon>
        <taxon>Turdidae</taxon>
        <taxon>Catharus</taxon>
    </lineage>
</organism>
<dbReference type="PANTHER" id="PTHR39229:SF1">
    <property type="entry name" value="RAD51-ASSOCIATED PROTEIN 2"/>
    <property type="match status" value="1"/>
</dbReference>
<proteinExistence type="predicted"/>
<feature type="compositionally biased region" description="Basic and acidic residues" evidence="1">
    <location>
        <begin position="28"/>
        <end position="47"/>
    </location>
</feature>
<feature type="region of interest" description="Disordered" evidence="1">
    <location>
        <begin position="28"/>
        <end position="61"/>
    </location>
</feature>
<evidence type="ECO:0000313" key="3">
    <source>
        <dbReference type="Ensembl" id="ENSCUSP00005002291.1"/>
    </source>
</evidence>
<dbReference type="Pfam" id="PF15696">
    <property type="entry name" value="RAD51_interact"/>
    <property type="match status" value="1"/>
</dbReference>
<dbReference type="InterPro" id="IPR053355">
    <property type="entry name" value="RAD51-associated"/>
</dbReference>
<dbReference type="PANTHER" id="PTHR39229">
    <property type="entry name" value="MCG1037962"/>
    <property type="match status" value="1"/>
</dbReference>
<dbReference type="Ensembl" id="ENSCUST00005002417.1">
    <property type="protein sequence ID" value="ENSCUSP00005002291.1"/>
    <property type="gene ID" value="ENSCUSG00005001561.1"/>
</dbReference>
<feature type="compositionally biased region" description="Polar residues" evidence="1">
    <location>
        <begin position="158"/>
        <end position="168"/>
    </location>
</feature>